<dbReference type="Pfam" id="PF06985">
    <property type="entry name" value="HET"/>
    <property type="match status" value="1"/>
</dbReference>
<sequence length="195" mass="22460">MQTIYQPLDQRRSQIRLIEIISIGGSEKVKCKLSVSSLEDNVEFAALSYVWGDPKVTKDIILNNEIFPVTTNLAAALKHVKAHWCNAFPDRNPGLFRIWADAICINQKDPEERSSQVNLMRDIYAKAELVLSWLGHRIDEIDVALKALKTIAKETRELSSPEARPWKATRNFFGLPYWQRVWIFQELVLGKRILL</sequence>
<evidence type="ECO:0000313" key="3">
    <source>
        <dbReference type="Proteomes" id="UP000235371"/>
    </source>
</evidence>
<accession>A0A2J6TDF9</accession>
<keyword evidence="3" id="KW-1185">Reference proteome</keyword>
<feature type="domain" description="Heterokaryon incompatibility" evidence="1">
    <location>
        <begin position="44"/>
        <end position="186"/>
    </location>
</feature>
<evidence type="ECO:0000313" key="2">
    <source>
        <dbReference type="EMBL" id="PMD61064.1"/>
    </source>
</evidence>
<reference evidence="2 3" key="1">
    <citation type="submission" date="2016-04" db="EMBL/GenBank/DDBJ databases">
        <title>A degradative enzymes factory behind the ericoid mycorrhizal symbiosis.</title>
        <authorList>
            <consortium name="DOE Joint Genome Institute"/>
            <person name="Martino E."/>
            <person name="Morin E."/>
            <person name="Grelet G."/>
            <person name="Kuo A."/>
            <person name="Kohler A."/>
            <person name="Daghino S."/>
            <person name="Barry K."/>
            <person name="Choi C."/>
            <person name="Cichocki N."/>
            <person name="Clum A."/>
            <person name="Copeland A."/>
            <person name="Hainaut M."/>
            <person name="Haridas S."/>
            <person name="Labutti K."/>
            <person name="Lindquist E."/>
            <person name="Lipzen A."/>
            <person name="Khouja H.-R."/>
            <person name="Murat C."/>
            <person name="Ohm R."/>
            <person name="Olson A."/>
            <person name="Spatafora J."/>
            <person name="Veneault-Fourrey C."/>
            <person name="Henrissat B."/>
            <person name="Grigoriev I."/>
            <person name="Martin F."/>
            <person name="Perotto S."/>
        </authorList>
    </citation>
    <scope>NUCLEOTIDE SEQUENCE [LARGE SCALE GENOMIC DNA]</scope>
    <source>
        <strain evidence="2 3">E</strain>
    </source>
</reference>
<dbReference type="AlphaFoldDB" id="A0A2J6TDF9"/>
<gene>
    <name evidence="2" type="ORF">K444DRAFT_527441</name>
</gene>
<feature type="non-terminal residue" evidence="2">
    <location>
        <position position="195"/>
    </location>
</feature>
<dbReference type="STRING" id="1095630.A0A2J6TDF9"/>
<dbReference type="OrthoDB" id="5386682at2759"/>
<evidence type="ECO:0000259" key="1">
    <source>
        <dbReference type="Pfam" id="PF06985"/>
    </source>
</evidence>
<dbReference type="EMBL" id="KZ613787">
    <property type="protein sequence ID" value="PMD61064.1"/>
    <property type="molecule type" value="Genomic_DNA"/>
</dbReference>
<dbReference type="InterPro" id="IPR052895">
    <property type="entry name" value="HetReg/Transcr_Mod"/>
</dbReference>
<proteinExistence type="predicted"/>
<dbReference type="InParanoid" id="A0A2J6TDF9"/>
<dbReference type="RefSeq" id="XP_024737968.1">
    <property type="nucleotide sequence ID" value="XM_024874637.1"/>
</dbReference>
<dbReference type="InterPro" id="IPR010730">
    <property type="entry name" value="HET"/>
</dbReference>
<dbReference type="PANTHER" id="PTHR24148:SF79">
    <property type="entry name" value="HETEROKARYON INCOMPATIBILITY DOMAIN-CONTAINING PROTEIN"/>
    <property type="match status" value="1"/>
</dbReference>
<dbReference type="GeneID" id="36582717"/>
<dbReference type="Proteomes" id="UP000235371">
    <property type="component" value="Unassembled WGS sequence"/>
</dbReference>
<organism evidence="2 3">
    <name type="scientific">Hyaloscypha bicolor E</name>
    <dbReference type="NCBI Taxonomy" id="1095630"/>
    <lineage>
        <taxon>Eukaryota</taxon>
        <taxon>Fungi</taxon>
        <taxon>Dikarya</taxon>
        <taxon>Ascomycota</taxon>
        <taxon>Pezizomycotina</taxon>
        <taxon>Leotiomycetes</taxon>
        <taxon>Helotiales</taxon>
        <taxon>Hyaloscyphaceae</taxon>
        <taxon>Hyaloscypha</taxon>
        <taxon>Hyaloscypha bicolor</taxon>
    </lineage>
</organism>
<name>A0A2J6TDF9_9HELO</name>
<dbReference type="PANTHER" id="PTHR24148">
    <property type="entry name" value="ANKYRIN REPEAT DOMAIN-CONTAINING PROTEIN 39 HOMOLOG-RELATED"/>
    <property type="match status" value="1"/>
</dbReference>
<protein>
    <submittedName>
        <fullName evidence="2">HET-domain-containing protein</fullName>
    </submittedName>
</protein>